<dbReference type="RefSeq" id="XP_038063178.1">
    <property type="nucleotide sequence ID" value="XM_038207250.1"/>
</dbReference>
<evidence type="ECO:0000313" key="16">
    <source>
        <dbReference type="Proteomes" id="UP000887568"/>
    </source>
</evidence>
<keyword evidence="16" id="KW-1185">Reference proteome</keyword>
<evidence type="ECO:0000313" key="15">
    <source>
        <dbReference type="EnsemblMetazoa" id="XP_038063178.1"/>
    </source>
</evidence>
<dbReference type="PANTHER" id="PTHR46600">
    <property type="entry name" value="THAP DOMAIN-CONTAINING"/>
    <property type="match status" value="1"/>
</dbReference>
<feature type="region of interest" description="Disordered" evidence="13">
    <location>
        <begin position="169"/>
        <end position="202"/>
    </location>
</feature>
<organism evidence="15 16">
    <name type="scientific">Patiria miniata</name>
    <name type="common">Bat star</name>
    <name type="synonym">Asterina miniata</name>
    <dbReference type="NCBI Taxonomy" id="46514"/>
    <lineage>
        <taxon>Eukaryota</taxon>
        <taxon>Metazoa</taxon>
        <taxon>Echinodermata</taxon>
        <taxon>Eleutherozoa</taxon>
        <taxon>Asterozoa</taxon>
        <taxon>Asteroidea</taxon>
        <taxon>Valvatacea</taxon>
        <taxon>Valvatida</taxon>
        <taxon>Asterinidae</taxon>
        <taxon>Patiria</taxon>
    </lineage>
</organism>
<evidence type="ECO:0000256" key="10">
    <source>
        <dbReference type="ARBA" id="ARBA00023242"/>
    </source>
</evidence>
<evidence type="ECO:0000256" key="9">
    <source>
        <dbReference type="ARBA" id="ARBA00023163"/>
    </source>
</evidence>
<dbReference type="SMART" id="SM00980">
    <property type="entry name" value="THAP"/>
    <property type="match status" value="1"/>
</dbReference>
<keyword evidence="4 12" id="KW-0863">Zinc-finger</keyword>
<protein>
    <recommendedName>
        <fullName evidence="14">THAP-type domain-containing protein</fullName>
    </recommendedName>
</protein>
<evidence type="ECO:0000259" key="14">
    <source>
        <dbReference type="PROSITE" id="PS50950"/>
    </source>
</evidence>
<keyword evidence="6" id="KW-0805">Transcription regulation</keyword>
<evidence type="ECO:0000256" key="8">
    <source>
        <dbReference type="ARBA" id="ARBA00023125"/>
    </source>
</evidence>
<dbReference type="AlphaFoldDB" id="A0A914AHM0"/>
<feature type="region of interest" description="Disordered" evidence="13">
    <location>
        <begin position="97"/>
        <end position="126"/>
    </location>
</feature>
<keyword evidence="11" id="KW-0131">Cell cycle</keyword>
<dbReference type="EnsemblMetazoa" id="XM_038207250.1">
    <property type="protein sequence ID" value="XP_038063178.1"/>
    <property type="gene ID" value="LOC119733886"/>
</dbReference>
<dbReference type="PANTHER" id="PTHR46600:SF1">
    <property type="entry name" value="THAP DOMAIN-CONTAINING PROTEIN 1"/>
    <property type="match status" value="1"/>
</dbReference>
<keyword evidence="3" id="KW-0479">Metal-binding</keyword>
<dbReference type="GO" id="GO:0005654">
    <property type="term" value="C:nucleoplasm"/>
    <property type="evidence" value="ECO:0007669"/>
    <property type="project" value="UniProtKB-SubCell"/>
</dbReference>
<dbReference type="GeneID" id="119733886"/>
<dbReference type="Gene3D" id="6.20.210.20">
    <property type="entry name" value="THAP domain"/>
    <property type="match status" value="1"/>
</dbReference>
<comment type="subcellular location">
    <subcellularLocation>
        <location evidence="1">Nucleus</location>
        <location evidence="1">Nucleoplasm</location>
    </subcellularLocation>
</comment>
<reference evidence="15" key="1">
    <citation type="submission" date="2022-11" db="UniProtKB">
        <authorList>
            <consortium name="EnsemblMetazoa"/>
        </authorList>
    </citation>
    <scope>IDENTIFICATION</scope>
</reference>
<evidence type="ECO:0000256" key="1">
    <source>
        <dbReference type="ARBA" id="ARBA00004642"/>
    </source>
</evidence>
<dbReference type="InterPro" id="IPR026516">
    <property type="entry name" value="THAP1/10"/>
</dbReference>
<evidence type="ECO:0000256" key="12">
    <source>
        <dbReference type="PROSITE-ProRule" id="PRU00309"/>
    </source>
</evidence>
<evidence type="ECO:0000256" key="3">
    <source>
        <dbReference type="ARBA" id="ARBA00022723"/>
    </source>
</evidence>
<dbReference type="SUPFAM" id="SSF57716">
    <property type="entry name" value="Glucocorticoid receptor-like (DNA-binding domain)"/>
    <property type="match status" value="1"/>
</dbReference>
<keyword evidence="5" id="KW-0862">Zinc</keyword>
<accession>A0A914AHM0</accession>
<proteinExistence type="inferred from homology"/>
<comment type="similarity">
    <text evidence="2">Belongs to the THAP1 family.</text>
</comment>
<keyword evidence="7" id="KW-0175">Coiled coil</keyword>
<feature type="compositionally biased region" description="Basic residues" evidence="13">
    <location>
        <begin position="193"/>
        <end position="202"/>
    </location>
</feature>
<name>A0A914AHM0_PATMI</name>
<dbReference type="GO" id="GO:0043565">
    <property type="term" value="F:sequence-specific DNA binding"/>
    <property type="evidence" value="ECO:0007669"/>
    <property type="project" value="InterPro"/>
</dbReference>
<evidence type="ECO:0000256" key="6">
    <source>
        <dbReference type="ARBA" id="ARBA00023015"/>
    </source>
</evidence>
<dbReference type="GO" id="GO:0008270">
    <property type="term" value="F:zinc ion binding"/>
    <property type="evidence" value="ECO:0007669"/>
    <property type="project" value="UniProtKB-KW"/>
</dbReference>
<keyword evidence="9" id="KW-0804">Transcription</keyword>
<evidence type="ECO:0000256" key="11">
    <source>
        <dbReference type="ARBA" id="ARBA00023306"/>
    </source>
</evidence>
<feature type="domain" description="THAP-type" evidence="14">
    <location>
        <begin position="1"/>
        <end position="86"/>
    </location>
</feature>
<evidence type="ECO:0000256" key="13">
    <source>
        <dbReference type="SAM" id="MobiDB-lite"/>
    </source>
</evidence>
<dbReference type="Proteomes" id="UP000887568">
    <property type="component" value="Unplaced"/>
</dbReference>
<dbReference type="InterPro" id="IPR006612">
    <property type="entry name" value="THAP_Znf"/>
</dbReference>
<evidence type="ECO:0000256" key="2">
    <source>
        <dbReference type="ARBA" id="ARBA00006177"/>
    </source>
</evidence>
<evidence type="ECO:0000256" key="5">
    <source>
        <dbReference type="ARBA" id="ARBA00022833"/>
    </source>
</evidence>
<evidence type="ECO:0000256" key="4">
    <source>
        <dbReference type="ARBA" id="ARBA00022771"/>
    </source>
</evidence>
<keyword evidence="10" id="KW-0539">Nucleus</keyword>
<sequence>MPGSCCAVFGCCHRGGHTFPKDKKIRNQWRRAIKRDSFKPIRPWWPTASSLVCKAHFLDSDYEEKSVLGFKVNKKKLKKTAVPSQFAWSKVEPSSPALSREKRLKERNEKRRLEKEEVKQDECRKGESAENDAVVQDLNLAMQVDIESVPVIQEVHIQTDPLPNYSTCTSETQTEFNPSPLGKRVPSAGPASKVKRRYSRGYRKSQEHLEAVRRAVEEALQDTSYIKRTAAKYNLEYHFLYRRVLGTVEVESRNGPDPVHSADEEKNIAHFISEMALRGMGLGPSNVMDLVQNFLQQEKRKTVFHNNRPGYTWYYAFSARHGLALRKGSSLEASRAKVTPAKLDEWFSKYKRFMSYRNLLDQPHRIWNADETGFTMGSKTTKVMAPEMSSHPIPQLSGGSLKNRFTVMYCANAEGAMIPPFIIFPNKKPTGYDPLVGATIGAHAEYTDKGWMDASTFSMF</sequence>
<dbReference type="Pfam" id="PF05485">
    <property type="entry name" value="THAP"/>
    <property type="match status" value="1"/>
</dbReference>
<dbReference type="InterPro" id="IPR038441">
    <property type="entry name" value="THAP_Znf_sf"/>
</dbReference>
<dbReference type="OrthoDB" id="71166at2759"/>
<feature type="compositionally biased region" description="Basic and acidic residues" evidence="13">
    <location>
        <begin position="99"/>
        <end position="126"/>
    </location>
</feature>
<dbReference type="PROSITE" id="PS50950">
    <property type="entry name" value="ZF_THAP"/>
    <property type="match status" value="1"/>
</dbReference>
<evidence type="ECO:0000256" key="7">
    <source>
        <dbReference type="ARBA" id="ARBA00023054"/>
    </source>
</evidence>
<keyword evidence="8 12" id="KW-0238">DNA-binding</keyword>